<feature type="domain" description="GTPase-associated protein 1 N-terminal" evidence="2">
    <location>
        <begin position="100"/>
        <end position="147"/>
    </location>
</feature>
<dbReference type="Pfam" id="PF20014">
    <property type="entry name" value="GAP1-M"/>
    <property type="match status" value="1"/>
</dbReference>
<name>A0A345HW99_9ACTN</name>
<dbReference type="EMBL" id="CP031194">
    <property type="protein sequence ID" value="AXG80973.1"/>
    <property type="molecule type" value="Genomic_DNA"/>
</dbReference>
<evidence type="ECO:0000256" key="1">
    <source>
        <dbReference type="SAM" id="MobiDB-lite"/>
    </source>
</evidence>
<reference evidence="6" key="1">
    <citation type="submission" date="2018-07" db="EMBL/GenBank/DDBJ databases">
        <authorList>
            <person name="Zhao J."/>
        </authorList>
    </citation>
    <scope>NUCLEOTIDE SEQUENCE [LARGE SCALE GENOMIC DNA]</scope>
    <source>
        <strain evidence="6">GSSD-12</strain>
    </source>
</reference>
<evidence type="ECO:0000259" key="3">
    <source>
        <dbReference type="Pfam" id="PF20014"/>
    </source>
</evidence>
<evidence type="ECO:0000313" key="5">
    <source>
        <dbReference type="EMBL" id="AXG80973.1"/>
    </source>
</evidence>
<accession>A0A345HW99</accession>
<evidence type="ECO:0000259" key="2">
    <source>
        <dbReference type="Pfam" id="PF20013"/>
    </source>
</evidence>
<dbReference type="RefSeq" id="WP_114663323.1">
    <property type="nucleotide sequence ID" value="NZ_CP031194.1"/>
</dbReference>
<dbReference type="OrthoDB" id="167038at2"/>
<dbReference type="KEGG" id="spad:DVK44_28585"/>
<protein>
    <submittedName>
        <fullName evidence="5">Uncharacterized protein</fullName>
    </submittedName>
</protein>
<organism evidence="5 6">
    <name type="scientific">Streptomyces paludis</name>
    <dbReference type="NCBI Taxonomy" id="2282738"/>
    <lineage>
        <taxon>Bacteria</taxon>
        <taxon>Bacillati</taxon>
        <taxon>Actinomycetota</taxon>
        <taxon>Actinomycetes</taxon>
        <taxon>Kitasatosporales</taxon>
        <taxon>Streptomycetaceae</taxon>
        <taxon>Streptomyces</taxon>
    </lineage>
</organism>
<evidence type="ECO:0000313" key="6">
    <source>
        <dbReference type="Proteomes" id="UP000253868"/>
    </source>
</evidence>
<dbReference type="InterPro" id="IPR045401">
    <property type="entry name" value="GAP1-M"/>
</dbReference>
<evidence type="ECO:0000259" key="4">
    <source>
        <dbReference type="Pfam" id="PF20052"/>
    </source>
</evidence>
<dbReference type="Pfam" id="PF20052">
    <property type="entry name" value="GAP1-C"/>
    <property type="match status" value="1"/>
</dbReference>
<dbReference type="InterPro" id="IPR049532">
    <property type="entry name" value="GAP1-like_C"/>
</dbReference>
<gene>
    <name evidence="5" type="ORF">DVK44_28585</name>
</gene>
<feature type="region of interest" description="Disordered" evidence="1">
    <location>
        <begin position="1"/>
        <end position="21"/>
    </location>
</feature>
<sequence length="866" mass="90209">MSLAQLHYTSAPPGPDGSGLRLAAVTPGTPAPPLEEIGRIFGYEPPRAHRPNPFYKALSLSALADGGRLLARSVYAGAGRHGTGEGREAHGAREAAGAHGVRGGDFHAHAVRLPAGAALPGGALPISAWDSPRWAAGPPEGGVPAPLEGLPGTGSVDRRALVPFAAARAPWLVEFLAAVRESSERAAAPRIVLVESGGTEVARWIALAATVLPPESAHRLTFTTYARRPHLAPQQIIGVLPDDARELDRRDPRHRIIDCAGPRTAQAAGSAPEEPYDVWAETAARIWRGGAPEAFAEAHALSGSVSNSLSDGPFAPGPLAVVALCAGIALETNGRTVAALWARDHAATLDARWPHRLVEALRAPAEDDRTPAELAALTSLFTALDGRAPAGTTALLGALVVTEAVRSPGGSGVEPAVLRAALFPDDVKRRLATELSAELRAGIASHPTNGHPTDGDPTNGEPANGAPDTSRAVELLCVAEPLGVDCADLLPGLAHRLARALLTAPEAAYTPAVRTALEEHFDLRAALLGALDGLAAGDPPAAVALLGRIPLSLAGVQTLPQLRMCARQHRPADSAQGADSGDRVAALTALLRAAGVSPFADPLVLRTAVRLVWPEGVPTPGEARQLLAATGSDAHRAAGTWTVLVRAALDGPETGQAGRHSDAPGLAHDLLRSFPREVTPPVRRTLQLLAFAGELADGPPAADWTARALSLRAGAEPVQPGLLDTVFGILARQLLSEARPEGELYALVHSGDAELLAAYDRAAREERVRDRLRTTPAYAADCFTAWSALPGANRAWDETRTALLDKVLRPVVRALPAADAESVAECLRARGAGDARVAEFRTWSRPGALGRLGLGRGKRPGTRDRP</sequence>
<dbReference type="InterPro" id="IPR045402">
    <property type="entry name" value="GAP1-N2"/>
</dbReference>
<feature type="domain" description="GTPase-associated protein 1 middle" evidence="3">
    <location>
        <begin position="164"/>
        <end position="260"/>
    </location>
</feature>
<dbReference type="AlphaFoldDB" id="A0A345HW99"/>
<dbReference type="Proteomes" id="UP000253868">
    <property type="component" value="Chromosome"/>
</dbReference>
<dbReference type="Pfam" id="PF20013">
    <property type="entry name" value="GAP1-N2"/>
    <property type="match status" value="2"/>
</dbReference>
<keyword evidence="6" id="KW-1185">Reference proteome</keyword>
<feature type="domain" description="GTPase-associated protein 1 N-terminal" evidence="2">
    <location>
        <begin position="3"/>
        <end position="79"/>
    </location>
</feature>
<feature type="region of interest" description="Disordered" evidence="1">
    <location>
        <begin position="441"/>
        <end position="468"/>
    </location>
</feature>
<proteinExistence type="predicted"/>
<feature type="domain" description="GTPase-associated protein 1-like C-terminal" evidence="4">
    <location>
        <begin position="287"/>
        <end position="835"/>
    </location>
</feature>